<gene>
    <name evidence="3" type="ORF">FK178_10280</name>
</gene>
<dbReference type="KEGG" id="anp:FK178_10280"/>
<accession>A0A5B8YP86</accession>
<dbReference type="EMBL" id="CP042476">
    <property type="protein sequence ID" value="QED38086.1"/>
    <property type="molecule type" value="Genomic_DNA"/>
</dbReference>
<dbReference type="OrthoDB" id="2962330at2"/>
<reference evidence="3 4" key="1">
    <citation type="submission" date="2019-08" db="EMBL/GenBank/DDBJ databases">
        <title>Antarcticibacterium arcticum sp. nov., a bacterium isolated from marine sediment of the Canadian Beaufort Sea.</title>
        <authorList>
            <person name="Lee Y.M."/>
            <person name="Baek K."/>
            <person name="Lee D.-H."/>
            <person name="Shin S.C."/>
            <person name="Jin Y.K."/>
            <person name="Park Y."/>
        </authorList>
    </citation>
    <scope>NUCLEOTIDE SEQUENCE [LARGE SCALE GENOMIC DNA]</scope>
    <source>
        <strain evidence="3 4">PAMC 28998</strain>
    </source>
</reference>
<sequence>MVNTIANNKATPNLSGNIGKLLFVLSGVFLFIVCLTIFQDFLESKRNGYNFYFSESILFKTIWFLFIPILTVLYKKLKNETLNSYGKTAVFIVSPIVVHLLIFPFVAVAFSMLFYEGRYDLYKFYSYSLSHDLYKVVMVYATFVVGYKYFLKHTRDIYIGVSKPPLDTIVVNNGKENVVVKVEDITHITSDSPYITFHLKDIKYLHSETLKSICDKLDKNVFVRVHKSTVVNITKVRSFKSRLNGDYDLQLEDRELVRLSRTYAPDFKKRFSINHRVNL</sequence>
<proteinExistence type="predicted"/>
<dbReference type="Proteomes" id="UP000321954">
    <property type="component" value="Chromosome"/>
</dbReference>
<name>A0A5B8YP86_9FLAO</name>
<feature type="transmembrane region" description="Helical" evidence="1">
    <location>
        <begin position="89"/>
        <end position="113"/>
    </location>
</feature>
<evidence type="ECO:0000256" key="1">
    <source>
        <dbReference type="SAM" id="Phobius"/>
    </source>
</evidence>
<evidence type="ECO:0000259" key="2">
    <source>
        <dbReference type="PROSITE" id="PS50930"/>
    </source>
</evidence>
<keyword evidence="1" id="KW-0472">Membrane</keyword>
<organism evidence="3 4">
    <name type="scientific">Antarcticibacterium arcticum</name>
    <dbReference type="NCBI Taxonomy" id="2585771"/>
    <lineage>
        <taxon>Bacteria</taxon>
        <taxon>Pseudomonadati</taxon>
        <taxon>Bacteroidota</taxon>
        <taxon>Flavobacteriia</taxon>
        <taxon>Flavobacteriales</taxon>
        <taxon>Flavobacteriaceae</taxon>
        <taxon>Antarcticibacterium</taxon>
    </lineage>
</organism>
<dbReference type="InterPro" id="IPR046947">
    <property type="entry name" value="LytR-like"/>
</dbReference>
<feature type="transmembrane region" description="Helical" evidence="1">
    <location>
        <begin position="21"/>
        <end position="38"/>
    </location>
</feature>
<dbReference type="PANTHER" id="PTHR37299">
    <property type="entry name" value="TRANSCRIPTIONAL REGULATOR-RELATED"/>
    <property type="match status" value="1"/>
</dbReference>
<evidence type="ECO:0000313" key="3">
    <source>
        <dbReference type="EMBL" id="QED38086.1"/>
    </source>
</evidence>
<dbReference type="Gene3D" id="2.40.50.1020">
    <property type="entry name" value="LytTr DNA-binding domain"/>
    <property type="match status" value="1"/>
</dbReference>
<dbReference type="PANTHER" id="PTHR37299:SF1">
    <property type="entry name" value="STAGE 0 SPORULATION PROTEIN A HOMOLOG"/>
    <property type="match status" value="1"/>
</dbReference>
<keyword evidence="1" id="KW-0812">Transmembrane</keyword>
<evidence type="ECO:0000313" key="4">
    <source>
        <dbReference type="Proteomes" id="UP000321954"/>
    </source>
</evidence>
<dbReference type="InterPro" id="IPR007492">
    <property type="entry name" value="LytTR_DNA-bd_dom"/>
</dbReference>
<protein>
    <submittedName>
        <fullName evidence="3">LytTR family transcriptional regulator</fullName>
    </submittedName>
</protein>
<dbReference type="GO" id="GO:0000156">
    <property type="term" value="F:phosphorelay response regulator activity"/>
    <property type="evidence" value="ECO:0007669"/>
    <property type="project" value="InterPro"/>
</dbReference>
<feature type="domain" description="HTH LytTR-type" evidence="2">
    <location>
        <begin position="169"/>
        <end position="273"/>
    </location>
</feature>
<dbReference type="GO" id="GO:0003677">
    <property type="term" value="F:DNA binding"/>
    <property type="evidence" value="ECO:0007669"/>
    <property type="project" value="InterPro"/>
</dbReference>
<keyword evidence="4" id="KW-1185">Reference proteome</keyword>
<feature type="transmembrane region" description="Helical" evidence="1">
    <location>
        <begin position="58"/>
        <end position="77"/>
    </location>
</feature>
<dbReference type="SMART" id="SM00850">
    <property type="entry name" value="LytTR"/>
    <property type="match status" value="1"/>
</dbReference>
<feature type="transmembrane region" description="Helical" evidence="1">
    <location>
        <begin position="133"/>
        <end position="151"/>
    </location>
</feature>
<dbReference type="PROSITE" id="PS50930">
    <property type="entry name" value="HTH_LYTTR"/>
    <property type="match status" value="1"/>
</dbReference>
<keyword evidence="1" id="KW-1133">Transmembrane helix</keyword>
<dbReference type="Pfam" id="PF04397">
    <property type="entry name" value="LytTR"/>
    <property type="match status" value="1"/>
</dbReference>
<dbReference type="AlphaFoldDB" id="A0A5B8YP86"/>